<dbReference type="OMA" id="ELVYYHH"/>
<dbReference type="Proteomes" id="UP000594263">
    <property type="component" value="Unplaced"/>
</dbReference>
<dbReference type="InterPro" id="IPR006121">
    <property type="entry name" value="HMA_dom"/>
</dbReference>
<feature type="domain" description="HMA" evidence="2">
    <location>
        <begin position="4"/>
        <end position="72"/>
    </location>
</feature>
<dbReference type="PANTHER" id="PTHR46932">
    <property type="entry name" value="HEAVY METAL-ASSOCIATED ISOPRENYLATED PLANT PROTEIN 47"/>
    <property type="match status" value="1"/>
</dbReference>
<reference evidence="3" key="1">
    <citation type="submission" date="2021-01" db="UniProtKB">
        <authorList>
            <consortium name="EnsemblPlants"/>
        </authorList>
    </citation>
    <scope>IDENTIFICATION</scope>
</reference>
<proteinExistence type="predicted"/>
<dbReference type="Pfam" id="PF00403">
    <property type="entry name" value="HMA"/>
    <property type="match status" value="1"/>
</dbReference>
<dbReference type="GO" id="GO:0046872">
    <property type="term" value="F:metal ion binding"/>
    <property type="evidence" value="ECO:0007669"/>
    <property type="project" value="InterPro"/>
</dbReference>
<sequence length="144" mass="16243">MMIKQKIVLKVDMHCDKCQKKTRKIAASTDGFLSMSLELDKDQLVIVGVGVDAAALANSLRKKVGHTSIVSIEIVKTEAQKKEEEAKKKKEEEEKKKKEAEEAAKKRMVTWSYSPCHNYPPPPPPGCDMICYGAPSYPNTWFTW</sequence>
<dbReference type="InterPro" id="IPR042885">
    <property type="entry name" value="HIPP47/16"/>
</dbReference>
<dbReference type="SUPFAM" id="SSF55008">
    <property type="entry name" value="HMA, heavy metal-associated domain"/>
    <property type="match status" value="1"/>
</dbReference>
<dbReference type="Gene3D" id="3.30.70.100">
    <property type="match status" value="1"/>
</dbReference>
<name>A0A7N0U4P2_KALFE</name>
<feature type="region of interest" description="Disordered" evidence="1">
    <location>
        <begin position="80"/>
        <end position="104"/>
    </location>
</feature>
<organism evidence="3 4">
    <name type="scientific">Kalanchoe fedtschenkoi</name>
    <name type="common">Lavender scallops</name>
    <name type="synonym">South American air plant</name>
    <dbReference type="NCBI Taxonomy" id="63787"/>
    <lineage>
        <taxon>Eukaryota</taxon>
        <taxon>Viridiplantae</taxon>
        <taxon>Streptophyta</taxon>
        <taxon>Embryophyta</taxon>
        <taxon>Tracheophyta</taxon>
        <taxon>Spermatophyta</taxon>
        <taxon>Magnoliopsida</taxon>
        <taxon>eudicotyledons</taxon>
        <taxon>Gunneridae</taxon>
        <taxon>Pentapetalae</taxon>
        <taxon>Saxifragales</taxon>
        <taxon>Crassulaceae</taxon>
        <taxon>Kalanchoe</taxon>
    </lineage>
</organism>
<evidence type="ECO:0000259" key="2">
    <source>
        <dbReference type="PROSITE" id="PS50846"/>
    </source>
</evidence>
<dbReference type="PROSITE" id="PS50846">
    <property type="entry name" value="HMA_2"/>
    <property type="match status" value="1"/>
</dbReference>
<evidence type="ECO:0000313" key="3">
    <source>
        <dbReference type="EnsemblPlants" id="Kaladp0053s0700.1.v1.1"/>
    </source>
</evidence>
<dbReference type="AlphaFoldDB" id="A0A7N0U4P2"/>
<evidence type="ECO:0000313" key="4">
    <source>
        <dbReference type="Proteomes" id="UP000594263"/>
    </source>
</evidence>
<dbReference type="Gramene" id="Kaladp0053s0700.1.v1.1">
    <property type="protein sequence ID" value="Kaladp0053s0700.1.v1.1"/>
    <property type="gene ID" value="Kaladp0053s0700.v1.1"/>
</dbReference>
<dbReference type="EnsemblPlants" id="Kaladp0053s0700.1.v1.1">
    <property type="protein sequence ID" value="Kaladp0053s0700.1.v1.1"/>
    <property type="gene ID" value="Kaladp0053s0700.v1.1"/>
</dbReference>
<dbReference type="PANTHER" id="PTHR46932:SF12">
    <property type="entry name" value="HEAVY METAL-ASSOCIATED ISOPRENYLATED PLANT PROTEIN 47"/>
    <property type="match status" value="1"/>
</dbReference>
<dbReference type="InterPro" id="IPR036163">
    <property type="entry name" value="HMA_dom_sf"/>
</dbReference>
<accession>A0A7N0U4P2</accession>
<keyword evidence="4" id="KW-1185">Reference proteome</keyword>
<evidence type="ECO:0000256" key="1">
    <source>
        <dbReference type="SAM" id="MobiDB-lite"/>
    </source>
</evidence>
<protein>
    <recommendedName>
        <fullName evidence="2">HMA domain-containing protein</fullName>
    </recommendedName>
</protein>